<evidence type="ECO:0000313" key="3">
    <source>
        <dbReference type="Proteomes" id="UP000199701"/>
    </source>
</evidence>
<dbReference type="STRING" id="99656.SAMN05421659_103103"/>
<dbReference type="Pfam" id="PF12687">
    <property type="entry name" value="DUF3801"/>
    <property type="match status" value="1"/>
</dbReference>
<keyword evidence="3" id="KW-1185">Reference proteome</keyword>
<accession>A0A1I0NHM8</accession>
<evidence type="ECO:0000256" key="1">
    <source>
        <dbReference type="SAM" id="MobiDB-lite"/>
    </source>
</evidence>
<reference evidence="2 3" key="1">
    <citation type="submission" date="2016-10" db="EMBL/GenBank/DDBJ databases">
        <authorList>
            <person name="de Groot N.N."/>
        </authorList>
    </citation>
    <scope>NUCLEOTIDE SEQUENCE [LARGE SCALE GENOMIC DNA]</scope>
    <source>
        <strain evidence="2 3">DSM 9179</strain>
    </source>
</reference>
<feature type="region of interest" description="Disordered" evidence="1">
    <location>
        <begin position="357"/>
        <end position="378"/>
    </location>
</feature>
<dbReference type="AlphaFoldDB" id="A0A1I0NHM8"/>
<dbReference type="InterPro" id="IPR024234">
    <property type="entry name" value="DUF3801"/>
</dbReference>
<organism evidence="2 3">
    <name type="scientific">[Clostridium] fimetarium</name>
    <dbReference type="NCBI Taxonomy" id="99656"/>
    <lineage>
        <taxon>Bacteria</taxon>
        <taxon>Bacillati</taxon>
        <taxon>Bacillota</taxon>
        <taxon>Clostridia</taxon>
        <taxon>Lachnospirales</taxon>
        <taxon>Lachnospiraceae</taxon>
    </lineage>
</organism>
<dbReference type="InterPro" id="IPR036388">
    <property type="entry name" value="WH-like_DNA-bd_sf"/>
</dbReference>
<dbReference type="Gene3D" id="1.10.10.10">
    <property type="entry name" value="Winged helix-like DNA-binding domain superfamily/Winged helix DNA-binding domain"/>
    <property type="match status" value="1"/>
</dbReference>
<dbReference type="RefSeq" id="WP_092451202.1">
    <property type="nucleotide sequence ID" value="NZ_FOJI01000003.1"/>
</dbReference>
<proteinExistence type="predicted"/>
<evidence type="ECO:0000313" key="2">
    <source>
        <dbReference type="EMBL" id="SEW00727.1"/>
    </source>
</evidence>
<protein>
    <recommendedName>
        <fullName evidence="4">PcfB family protein</fullName>
    </recommendedName>
</protein>
<evidence type="ECO:0008006" key="4">
    <source>
        <dbReference type="Google" id="ProtNLM"/>
    </source>
</evidence>
<dbReference type="Proteomes" id="UP000199701">
    <property type="component" value="Unassembled WGS sequence"/>
</dbReference>
<name>A0A1I0NHM8_9FIRM</name>
<dbReference type="OrthoDB" id="1919072at2"/>
<gene>
    <name evidence="2" type="ORF">SAMN05421659_103103</name>
</gene>
<feature type="compositionally biased region" description="Low complexity" evidence="1">
    <location>
        <begin position="361"/>
        <end position="372"/>
    </location>
</feature>
<sequence length="378" mass="42626">MAEEIQEAIQIIRVAYEGIEIVMKVGSGGLGIMQKGAEVLKGMLDYEKTLGKTSMKKLLMKGGDLQVLQFKTEDMKKVEKMAKKYGILYSVLPDMNKTDGLSEVIFHSEAVPRANMMIQKLKFGKIASFDDYLKNGNEKDLNKLLDFLKGQKLGGTGNLLPGKIHTEDATRAGIIIEGLIEKVGLFAMEKQSISVDAVKENFSIDNAQAENVIKQLETIGVLEKSDMTGQHKVIMDKEAFQNRIRGYQDLAARMKAVSASKNLNLSDVTISKTLIVMENDNAVKTRIPGTWGDKVRYVWINKENAMDIHNGKTLLTFLDKDKDYKIYDEENRVVETMKGETLYSKHYDKVETTVRDKYDKSQTTTKKQTKTTTEIKKR</sequence>
<dbReference type="EMBL" id="FOJI01000003">
    <property type="protein sequence ID" value="SEW00727.1"/>
    <property type="molecule type" value="Genomic_DNA"/>
</dbReference>